<sequence length="117" mass="13284">MCIPEAKSKIYSSSHRKYNDTKSSDSASMISNRSLHQITLRKALSQRRDTAKMINESLPTTATQQNYFSIPARHIQHPFSGSEYIPSFDADYIPTSKFPSELDISELSDNQVKREAL</sequence>
<evidence type="ECO:0000313" key="2">
    <source>
        <dbReference type="EMBL" id="MBW0567355.1"/>
    </source>
</evidence>
<feature type="region of interest" description="Disordered" evidence="1">
    <location>
        <begin position="1"/>
        <end position="30"/>
    </location>
</feature>
<dbReference type="AlphaFoldDB" id="A0A9Q3JTQ2"/>
<name>A0A9Q3JTQ2_9BASI</name>
<evidence type="ECO:0000256" key="1">
    <source>
        <dbReference type="SAM" id="MobiDB-lite"/>
    </source>
</evidence>
<evidence type="ECO:0000313" key="3">
    <source>
        <dbReference type="Proteomes" id="UP000765509"/>
    </source>
</evidence>
<dbReference type="Proteomes" id="UP000765509">
    <property type="component" value="Unassembled WGS sequence"/>
</dbReference>
<organism evidence="2 3">
    <name type="scientific">Austropuccinia psidii MF-1</name>
    <dbReference type="NCBI Taxonomy" id="1389203"/>
    <lineage>
        <taxon>Eukaryota</taxon>
        <taxon>Fungi</taxon>
        <taxon>Dikarya</taxon>
        <taxon>Basidiomycota</taxon>
        <taxon>Pucciniomycotina</taxon>
        <taxon>Pucciniomycetes</taxon>
        <taxon>Pucciniales</taxon>
        <taxon>Sphaerophragmiaceae</taxon>
        <taxon>Austropuccinia</taxon>
    </lineage>
</organism>
<reference evidence="2" key="1">
    <citation type="submission" date="2021-03" db="EMBL/GenBank/DDBJ databases">
        <title>Draft genome sequence of rust myrtle Austropuccinia psidii MF-1, a brazilian biotype.</title>
        <authorList>
            <person name="Quecine M.C."/>
            <person name="Pachon D.M.R."/>
            <person name="Bonatelli M.L."/>
            <person name="Correr F.H."/>
            <person name="Franceschini L.M."/>
            <person name="Leite T.F."/>
            <person name="Margarido G.R.A."/>
            <person name="Almeida C.A."/>
            <person name="Ferrarezi J.A."/>
            <person name="Labate C.A."/>
        </authorList>
    </citation>
    <scope>NUCLEOTIDE SEQUENCE</scope>
    <source>
        <strain evidence="2">MF-1</strain>
    </source>
</reference>
<gene>
    <name evidence="2" type="ORF">O181_107070</name>
</gene>
<protein>
    <submittedName>
        <fullName evidence="2">Uncharacterized protein</fullName>
    </submittedName>
</protein>
<accession>A0A9Q3JTQ2</accession>
<proteinExistence type="predicted"/>
<keyword evidence="3" id="KW-1185">Reference proteome</keyword>
<dbReference type="EMBL" id="AVOT02080694">
    <property type="protein sequence ID" value="MBW0567355.1"/>
    <property type="molecule type" value="Genomic_DNA"/>
</dbReference>
<comment type="caution">
    <text evidence="2">The sequence shown here is derived from an EMBL/GenBank/DDBJ whole genome shotgun (WGS) entry which is preliminary data.</text>
</comment>